<comment type="pathway">
    <text evidence="1 9">Amino-acid biosynthesis; L-arginine biosynthesis; N(2)-acetyl-L-ornithine from L-glutamate: step 2/4.</text>
</comment>
<keyword evidence="12" id="KW-1185">Reference proteome</keyword>
<comment type="function">
    <text evidence="9">Catalyzes the ATP-dependent phosphorylation of N-acetyl-L-glutamate.</text>
</comment>
<keyword evidence="5 9" id="KW-0547">Nucleotide-binding</keyword>
<proteinExistence type="inferred from homology"/>
<dbReference type="PANTHER" id="PTHR23342">
    <property type="entry name" value="N-ACETYLGLUTAMATE SYNTHASE"/>
    <property type="match status" value="1"/>
</dbReference>
<dbReference type="PIRSF" id="PIRSF000728">
    <property type="entry name" value="NAGK"/>
    <property type="match status" value="1"/>
</dbReference>
<dbReference type="EMBL" id="FQZL01000016">
    <property type="protein sequence ID" value="SHJ32014.1"/>
    <property type="molecule type" value="Genomic_DNA"/>
</dbReference>
<keyword evidence="3 9" id="KW-0028">Amino-acid biosynthesis</keyword>
<dbReference type="NCBIfam" id="TIGR00761">
    <property type="entry name" value="argB"/>
    <property type="match status" value="1"/>
</dbReference>
<dbReference type="InterPro" id="IPR041727">
    <property type="entry name" value="NAGK-C"/>
</dbReference>
<dbReference type="GO" id="GO:0005524">
    <property type="term" value="F:ATP binding"/>
    <property type="evidence" value="ECO:0007669"/>
    <property type="project" value="UniProtKB-UniRule"/>
</dbReference>
<dbReference type="PANTHER" id="PTHR23342:SF0">
    <property type="entry name" value="N-ACETYLGLUTAMATE SYNTHASE, MITOCHONDRIAL"/>
    <property type="match status" value="1"/>
</dbReference>
<dbReference type="RefSeq" id="WP_073049705.1">
    <property type="nucleotide sequence ID" value="NZ_FQZL01000016.1"/>
</dbReference>
<feature type="site" description="Transition state stabilizer" evidence="9">
    <location>
        <position position="29"/>
    </location>
</feature>
<dbReference type="FunFam" id="3.40.1160.10:FF:000004">
    <property type="entry name" value="Acetylglutamate kinase"/>
    <property type="match status" value="1"/>
</dbReference>
<dbReference type="InterPro" id="IPR037528">
    <property type="entry name" value="ArgB"/>
</dbReference>
<dbReference type="Pfam" id="PF00696">
    <property type="entry name" value="AA_kinase"/>
    <property type="match status" value="1"/>
</dbReference>
<evidence type="ECO:0000256" key="6">
    <source>
        <dbReference type="ARBA" id="ARBA00022777"/>
    </source>
</evidence>
<feature type="binding site" evidence="9">
    <location>
        <position position="86"/>
    </location>
    <ligand>
        <name>substrate</name>
    </ligand>
</feature>
<evidence type="ECO:0000256" key="5">
    <source>
        <dbReference type="ARBA" id="ARBA00022741"/>
    </source>
</evidence>
<comment type="catalytic activity">
    <reaction evidence="8 9">
        <text>N-acetyl-L-glutamate + ATP = N-acetyl-L-glutamyl 5-phosphate + ADP</text>
        <dbReference type="Rhea" id="RHEA:14629"/>
        <dbReference type="ChEBI" id="CHEBI:30616"/>
        <dbReference type="ChEBI" id="CHEBI:44337"/>
        <dbReference type="ChEBI" id="CHEBI:57936"/>
        <dbReference type="ChEBI" id="CHEBI:456216"/>
        <dbReference type="EC" id="2.7.2.8"/>
    </reaction>
</comment>
<keyword evidence="6 9" id="KW-0418">Kinase</keyword>
<dbReference type="PRINTS" id="PR00474">
    <property type="entry name" value="GLU5KINASE"/>
</dbReference>
<keyword evidence="9" id="KW-0963">Cytoplasm</keyword>
<sequence length="287" mass="31607">MENLKIKSQILVESLPYIQKFHGKTVVIKFGGSTMKDKESEDSVIKDIVLMKLVGMRPVIVHGGGKDINNMLERLNIEPKFVEGLRVTDKETIEVVEMVLAGKINKNLVNKIQLENAESVGISGKDCRTLMCKKNYANGKDIGYVGMIEKVNNHLLRSLIDNDIIPVVAPIGTDIEGNTYNINADTAASAIAASLKAEKLIYLTDVDGIYRNFPDKDSLISKLTLESAKALLDEGTLTGGMIPKIQNCIESLENGIDNIHMINGNIEHSLLFEIFTDKGIGTMFTQK</sequence>
<evidence type="ECO:0000256" key="4">
    <source>
        <dbReference type="ARBA" id="ARBA00022679"/>
    </source>
</evidence>
<feature type="domain" description="Aspartate/glutamate/uridylate kinase" evidence="10">
    <location>
        <begin position="24"/>
        <end position="263"/>
    </location>
</feature>
<protein>
    <recommendedName>
        <fullName evidence="9">Acetylglutamate kinase</fullName>
        <ecNumber evidence="9">2.7.2.8</ecNumber>
    </recommendedName>
    <alternativeName>
        <fullName evidence="9">N-acetyl-L-glutamate 5-phosphotransferase</fullName>
    </alternativeName>
    <alternativeName>
        <fullName evidence="9">NAG kinase</fullName>
        <shortName evidence="9">NAGK</shortName>
    </alternativeName>
</protein>
<evidence type="ECO:0000313" key="12">
    <source>
        <dbReference type="Proteomes" id="UP000184052"/>
    </source>
</evidence>
<comment type="similarity">
    <text evidence="9">Belongs to the acetylglutamate kinase family. ArgB subfamily.</text>
</comment>
<evidence type="ECO:0000313" key="11">
    <source>
        <dbReference type="EMBL" id="SHJ32014.1"/>
    </source>
</evidence>
<dbReference type="SUPFAM" id="SSF53633">
    <property type="entry name" value="Carbamate kinase-like"/>
    <property type="match status" value="1"/>
</dbReference>
<dbReference type="CDD" id="cd04250">
    <property type="entry name" value="AAK_NAGK-C"/>
    <property type="match status" value="1"/>
</dbReference>
<dbReference type="GO" id="GO:0042450">
    <property type="term" value="P:L-arginine biosynthetic process via ornithine"/>
    <property type="evidence" value="ECO:0007669"/>
    <property type="project" value="UniProtKB-UniRule"/>
</dbReference>
<gene>
    <name evidence="9" type="primary">argB</name>
    <name evidence="11" type="ORF">SAMN02745751_02280</name>
</gene>
<evidence type="ECO:0000256" key="9">
    <source>
        <dbReference type="HAMAP-Rule" id="MF_00082"/>
    </source>
</evidence>
<evidence type="ECO:0000256" key="7">
    <source>
        <dbReference type="ARBA" id="ARBA00022840"/>
    </source>
</evidence>
<keyword evidence="7 9" id="KW-0067">ATP-binding</keyword>
<accession>A0A1M6IC58</accession>
<dbReference type="EC" id="2.7.2.8" evidence="9"/>
<keyword evidence="4 9" id="KW-0808">Transferase</keyword>
<evidence type="ECO:0000256" key="2">
    <source>
        <dbReference type="ARBA" id="ARBA00022571"/>
    </source>
</evidence>
<dbReference type="InterPro" id="IPR004662">
    <property type="entry name" value="AcgluKinase_fam"/>
</dbReference>
<organism evidence="11 12">
    <name type="scientific">Dethiosulfatibacter aminovorans DSM 17477</name>
    <dbReference type="NCBI Taxonomy" id="1121476"/>
    <lineage>
        <taxon>Bacteria</taxon>
        <taxon>Bacillati</taxon>
        <taxon>Bacillota</taxon>
        <taxon>Tissierellia</taxon>
        <taxon>Dethiosulfatibacter</taxon>
    </lineage>
</organism>
<comment type="subcellular location">
    <subcellularLocation>
        <location evidence="9">Cytoplasm</location>
    </subcellularLocation>
</comment>
<dbReference type="InterPro" id="IPR001057">
    <property type="entry name" value="Glu/AcGlu_kinase"/>
</dbReference>
<feature type="binding site" evidence="9">
    <location>
        <position position="181"/>
    </location>
    <ligand>
        <name>substrate</name>
    </ligand>
</feature>
<dbReference type="InterPro" id="IPR036393">
    <property type="entry name" value="AceGlu_kinase-like_sf"/>
</dbReference>
<dbReference type="InterPro" id="IPR001048">
    <property type="entry name" value="Asp/Glu/Uridylate_kinase"/>
</dbReference>
<dbReference type="GO" id="GO:0003991">
    <property type="term" value="F:acetylglutamate kinase activity"/>
    <property type="evidence" value="ECO:0007669"/>
    <property type="project" value="UniProtKB-UniRule"/>
</dbReference>
<name>A0A1M6IC58_9FIRM</name>
<evidence type="ECO:0000256" key="3">
    <source>
        <dbReference type="ARBA" id="ARBA00022605"/>
    </source>
</evidence>
<dbReference type="UniPathway" id="UPA00068">
    <property type="reaction ID" value="UER00107"/>
</dbReference>
<feature type="site" description="Transition state stabilizer" evidence="9">
    <location>
        <position position="244"/>
    </location>
</feature>
<evidence type="ECO:0000256" key="8">
    <source>
        <dbReference type="ARBA" id="ARBA00048141"/>
    </source>
</evidence>
<dbReference type="STRING" id="1121476.SAMN02745751_02280"/>
<keyword evidence="2 9" id="KW-0055">Arginine biosynthesis</keyword>
<dbReference type="OrthoDB" id="9803155at2"/>
<dbReference type="Gene3D" id="3.40.1160.10">
    <property type="entry name" value="Acetylglutamate kinase-like"/>
    <property type="match status" value="1"/>
</dbReference>
<dbReference type="HAMAP" id="MF_00082">
    <property type="entry name" value="ArgB"/>
    <property type="match status" value="1"/>
</dbReference>
<feature type="binding site" evidence="9">
    <location>
        <begin position="64"/>
        <end position="65"/>
    </location>
    <ligand>
        <name>substrate</name>
    </ligand>
</feature>
<dbReference type="Proteomes" id="UP000184052">
    <property type="component" value="Unassembled WGS sequence"/>
</dbReference>
<evidence type="ECO:0000259" key="10">
    <source>
        <dbReference type="Pfam" id="PF00696"/>
    </source>
</evidence>
<dbReference type="GO" id="GO:0005737">
    <property type="term" value="C:cytoplasm"/>
    <property type="evidence" value="ECO:0007669"/>
    <property type="project" value="UniProtKB-SubCell"/>
</dbReference>
<evidence type="ECO:0000256" key="1">
    <source>
        <dbReference type="ARBA" id="ARBA00004828"/>
    </source>
</evidence>
<dbReference type="AlphaFoldDB" id="A0A1M6IC58"/>
<reference evidence="11 12" key="1">
    <citation type="submission" date="2016-11" db="EMBL/GenBank/DDBJ databases">
        <authorList>
            <person name="Jaros S."/>
            <person name="Januszkiewicz K."/>
            <person name="Wedrychowicz H."/>
        </authorList>
    </citation>
    <scope>NUCLEOTIDE SEQUENCE [LARGE SCALE GENOMIC DNA]</scope>
    <source>
        <strain evidence="11 12">DSM 17477</strain>
    </source>
</reference>